<proteinExistence type="predicted"/>
<keyword evidence="1" id="KW-0347">Helicase</keyword>
<evidence type="ECO:0000313" key="2">
    <source>
        <dbReference type="Proteomes" id="UP000192328"/>
    </source>
</evidence>
<protein>
    <submittedName>
        <fullName evidence="1">Helicase conserved C-terminal domain-containing protein</fullName>
    </submittedName>
</protein>
<evidence type="ECO:0000313" key="1">
    <source>
        <dbReference type="EMBL" id="SMC67105.1"/>
    </source>
</evidence>
<reference evidence="1" key="1">
    <citation type="submission" date="2017-04" db="EMBL/GenBank/DDBJ databases">
        <authorList>
            <person name="Varghese N."/>
            <person name="Submissions S."/>
        </authorList>
    </citation>
    <scope>NUCLEOTIDE SEQUENCE</scope>
    <source>
        <strain evidence="1">WTE2008</strain>
    </source>
</reference>
<keyword evidence="1" id="KW-0378">Hydrolase</keyword>
<accession>A0AC61PM92</accession>
<keyword evidence="2" id="KW-1185">Reference proteome</keyword>
<dbReference type="EMBL" id="FWXZ01000003">
    <property type="protein sequence ID" value="SMC67105.1"/>
    <property type="molecule type" value="Genomic_DNA"/>
</dbReference>
<gene>
    <name evidence="1" type="ORF">SAMN06297397_1906</name>
</gene>
<organism evidence="1 2">
    <name type="scientific">Aristaeella lactis</name>
    <dbReference type="NCBI Taxonomy" id="3046383"/>
    <lineage>
        <taxon>Bacteria</taxon>
        <taxon>Bacillati</taxon>
        <taxon>Bacillota</taxon>
        <taxon>Clostridia</taxon>
        <taxon>Eubacteriales</taxon>
        <taxon>Aristaeellaceae</taxon>
        <taxon>Aristaeella</taxon>
    </lineage>
</organism>
<comment type="caution">
    <text evidence="1">The sequence shown here is derived from an EMBL/GenBank/DDBJ whole genome shotgun (WGS) entry which is preliminary data.</text>
</comment>
<name>A0AC61PM92_9FIRM</name>
<keyword evidence="1" id="KW-0067">ATP-binding</keyword>
<sequence length="791" mass="90475">MNRSDRGTLEAYIQALLPERERYLYQHTLNKVRVITRSMKPAEKEAYLQSEAFQNTLRQLQRRDRIWQGLLRGELVLSGDEAEYNRLSGLIAAELKEGHRIDLSFLRTVEKSKVSLEKAYEALRIIREGALRQWFDDEMGQLTSRAENRVVLWLRTGDHGARLKEEDEERSVVRRVMNKEFPGGLTPKAVDRSFQPGSLGGFLRAEAGKAFPELNACRAVRLPTGETVASAVRREADRGGRLVFNALEKKFSRERIRKLLEKNAGLIRLQKKADAVYEREKRIRAALLDAIPEHYRDLYPLARRMRRHFYLHLGPTNSGKTYEGIQRLHGAQCGLYLGPLRLLAAEQFEALNIADVPCSLVTGEEQIRVPFSRVQSSTVEMADLQTHYDVAVIDECQMIADRDRGGAWTAAILGLCADEIHACASQDAEALLTRIIEDCGDELTIIRHERMTPLEVEKEGFQFPASVRPGDALIVFSKARVHAVAAELKTRGYKVSLIYGALPPDVRRNQADRFHRGETEVVVSTDAIAMGMNLPIQRVVFLESEKYDGDITRLLTDSEIKQIAGRAGRYGKYEIGYVNAFGFRQEVARAMARPLLPLTEGVIGFPESLLGIPLPLTGILDQWIRMQDKGCFSKASTVRMAELAAMMETPKTDRRLLYRFLCIPFDEKDPDLLFRWKAMYHAECRGEHIDVMPEMPEIVEPESCTIRMLDGLEADYRRCDLYYNYTRLFVPEPDTLLTEIQRRKDLISQGIVHILSTQKLQQRTCPSCKRHLPWNWPYRICDSCYGRGRRW</sequence>
<dbReference type="Proteomes" id="UP000192328">
    <property type="component" value="Unassembled WGS sequence"/>
</dbReference>
<keyword evidence="1" id="KW-0547">Nucleotide-binding</keyword>